<reference evidence="1 2" key="1">
    <citation type="submission" date="2017-09" db="EMBL/GenBank/DDBJ databases">
        <title>Depth-based differentiation of microbial function through sediment-hosted aquifers and enrichment of novel symbionts in the deep terrestrial subsurface.</title>
        <authorList>
            <person name="Probst A.J."/>
            <person name="Ladd B."/>
            <person name="Jarett J.K."/>
            <person name="Geller-Mcgrath D.E."/>
            <person name="Sieber C.M."/>
            <person name="Emerson J.B."/>
            <person name="Anantharaman K."/>
            <person name="Thomas B.C."/>
            <person name="Malmstrom R."/>
            <person name="Stieglmeier M."/>
            <person name="Klingl A."/>
            <person name="Woyke T."/>
            <person name="Ryan C.M."/>
            <person name="Banfield J.F."/>
        </authorList>
    </citation>
    <scope>NUCLEOTIDE SEQUENCE [LARGE SCALE GENOMIC DNA]</scope>
    <source>
        <strain evidence="1">CG17_big_fil_post_rev_8_21_14_2_50_48_46</strain>
    </source>
</reference>
<dbReference type="Proteomes" id="UP000231019">
    <property type="component" value="Unassembled WGS sequence"/>
</dbReference>
<proteinExistence type="predicted"/>
<protein>
    <submittedName>
        <fullName evidence="1">Uncharacterized protein</fullName>
    </submittedName>
</protein>
<accession>A0A2M7G1G9</accession>
<organism evidence="1 2">
    <name type="scientific">bacterium (Candidatus Blackallbacteria) CG17_big_fil_post_rev_8_21_14_2_50_48_46</name>
    <dbReference type="NCBI Taxonomy" id="2014261"/>
    <lineage>
        <taxon>Bacteria</taxon>
        <taxon>Candidatus Blackallbacteria</taxon>
    </lineage>
</organism>
<sequence>MALQNLVLYPAGEKGAFPRLARLLINQGEAREQQSLWGEDGHQKTITIQIVFQAEKAPSERLRVFQQAEVLVLEVSGDRPLWQRLSTCLKEELRYRTFTRHSIVRFLAQTGFQLDYTC</sequence>
<name>A0A2M7G1G9_9BACT</name>
<evidence type="ECO:0000313" key="2">
    <source>
        <dbReference type="Proteomes" id="UP000231019"/>
    </source>
</evidence>
<comment type="caution">
    <text evidence="1">The sequence shown here is derived from an EMBL/GenBank/DDBJ whole genome shotgun (WGS) entry which is preliminary data.</text>
</comment>
<dbReference type="EMBL" id="PFFQ01000053">
    <property type="protein sequence ID" value="PIW15443.1"/>
    <property type="molecule type" value="Genomic_DNA"/>
</dbReference>
<evidence type="ECO:0000313" key="1">
    <source>
        <dbReference type="EMBL" id="PIW15443.1"/>
    </source>
</evidence>
<gene>
    <name evidence="1" type="ORF">COW36_18700</name>
</gene>
<dbReference type="AlphaFoldDB" id="A0A2M7G1G9"/>